<dbReference type="GO" id="GO:0008803">
    <property type="term" value="F:bis(5'-nucleosyl)-tetraphosphatase (symmetrical) activity"/>
    <property type="evidence" value="ECO:0007669"/>
    <property type="project" value="TreeGrafter"/>
</dbReference>
<dbReference type="GO" id="GO:0005737">
    <property type="term" value="C:cytoplasm"/>
    <property type="evidence" value="ECO:0007669"/>
    <property type="project" value="TreeGrafter"/>
</dbReference>
<evidence type="ECO:0000313" key="2">
    <source>
        <dbReference type="EMBL" id="AUC21156.1"/>
    </source>
</evidence>
<dbReference type="InterPro" id="IPR050126">
    <property type="entry name" value="Ap4A_hydrolase"/>
</dbReference>
<dbReference type="GO" id="GO:0110154">
    <property type="term" value="P:RNA decapping"/>
    <property type="evidence" value="ECO:0007669"/>
    <property type="project" value="TreeGrafter"/>
</dbReference>
<dbReference type="InterPro" id="IPR029052">
    <property type="entry name" value="Metallo-depent_PP-like"/>
</dbReference>
<dbReference type="Proteomes" id="UP001228636">
    <property type="component" value="Unassembled WGS sequence"/>
</dbReference>
<keyword evidence="4" id="KW-1185">Reference proteome</keyword>
<dbReference type="GO" id="GO:0016791">
    <property type="term" value="F:phosphatase activity"/>
    <property type="evidence" value="ECO:0007669"/>
    <property type="project" value="TreeGrafter"/>
</dbReference>
<dbReference type="InterPro" id="IPR004843">
    <property type="entry name" value="Calcineurin-like_PHP"/>
</dbReference>
<evidence type="ECO:0000313" key="5">
    <source>
        <dbReference type="Proteomes" id="UP001228636"/>
    </source>
</evidence>
<reference evidence="3 5" key="1">
    <citation type="journal article" date="2014" name="Int. J. Syst. Evol. Microbiol.">
        <title>Complete genome sequence of Corynebacterium casei LMG S-19264T (=DSM 44701T), isolated from a smear-ripened cheese.</title>
        <authorList>
            <consortium name="US DOE Joint Genome Institute (JGI-PGF)"/>
            <person name="Walter F."/>
            <person name="Albersmeier A."/>
            <person name="Kalinowski J."/>
            <person name="Ruckert C."/>
        </authorList>
    </citation>
    <scope>NUCLEOTIDE SEQUENCE [LARGE SCALE GENOMIC DNA]</scope>
    <source>
        <strain evidence="3 5">CECT 8670</strain>
    </source>
</reference>
<reference evidence="3" key="3">
    <citation type="submission" date="2023-06" db="EMBL/GenBank/DDBJ databases">
        <authorList>
            <person name="Lucena T."/>
            <person name="Sun Q."/>
        </authorList>
    </citation>
    <scope>NUCLEOTIDE SEQUENCE</scope>
    <source>
        <strain evidence="3">CECT 8670</strain>
    </source>
</reference>
<dbReference type="CDD" id="cd00144">
    <property type="entry name" value="MPP_PPP_family"/>
    <property type="match status" value="1"/>
</dbReference>
<dbReference type="Proteomes" id="UP000232721">
    <property type="component" value="Chromosome"/>
</dbReference>
<dbReference type="EMBL" id="JAUFQH010000012">
    <property type="protein sequence ID" value="MDN3620522.1"/>
    <property type="molecule type" value="Genomic_DNA"/>
</dbReference>
<dbReference type="Pfam" id="PF00149">
    <property type="entry name" value="Metallophos"/>
    <property type="match status" value="1"/>
</dbReference>
<dbReference type="SUPFAM" id="SSF56300">
    <property type="entry name" value="Metallo-dependent phosphatases"/>
    <property type="match status" value="1"/>
</dbReference>
<dbReference type="InterPro" id="IPR006186">
    <property type="entry name" value="Ser/Thr-sp_prot-phosphatase"/>
</dbReference>
<dbReference type="PRINTS" id="PR00114">
    <property type="entry name" value="STPHPHTASE"/>
</dbReference>
<sequence length="238" mass="27585">MAIYAIGDIHGCLNALKTIFQQGIIKEQDKVVFLGDYVDKGADSKGVLDWLLEKRKVFDFEFILGNHEIMMTAAKSSPQKYAEWVQNYGGFHTLYSYKMADNLNWMNHVDKKYWDFIDSCLPYLEIEEFIFVHAGLESNKHLDEQNEHHLFHKKYETPVIYNLGKTVICGHTARKNGEIADFGHTICIDTFAHGGMWLTCFNVETGEFLKANEKGQIKKGKLKRFSNTMQNVIKRFFH</sequence>
<dbReference type="EMBL" id="CP019336">
    <property type="protein sequence ID" value="AUC21156.1"/>
    <property type="molecule type" value="Genomic_DNA"/>
</dbReference>
<dbReference type="RefSeq" id="WP_208890370.1">
    <property type="nucleotide sequence ID" value="NZ_CP019336.1"/>
</dbReference>
<protein>
    <submittedName>
        <fullName evidence="3">Metallophosphoesterase family protein</fullName>
        <ecNumber evidence="3">3.1.-.-</ecNumber>
    </submittedName>
</protein>
<dbReference type="EC" id="3.1.-.-" evidence="3"/>
<dbReference type="AlphaFoldDB" id="A0AAJ1QZ80"/>
<dbReference type="PANTHER" id="PTHR42850:SF4">
    <property type="entry name" value="ZINC-DEPENDENT ENDOPOLYPHOSPHATASE"/>
    <property type="match status" value="1"/>
</dbReference>
<gene>
    <name evidence="2" type="ORF">BTO15_03065</name>
    <name evidence="3" type="ORF">QWY81_13735</name>
</gene>
<feature type="domain" description="Calcineurin-like phosphoesterase" evidence="1">
    <location>
        <begin position="1"/>
        <end position="150"/>
    </location>
</feature>
<proteinExistence type="predicted"/>
<name>A0AAJ1QZ80_9FLAO</name>
<organism evidence="3 5">
    <name type="scientific">Polaribacter sejongensis</name>
    <dbReference type="NCBI Taxonomy" id="985043"/>
    <lineage>
        <taxon>Bacteria</taxon>
        <taxon>Pseudomonadati</taxon>
        <taxon>Bacteroidota</taxon>
        <taxon>Flavobacteriia</taxon>
        <taxon>Flavobacteriales</taxon>
        <taxon>Flavobacteriaceae</taxon>
    </lineage>
</organism>
<keyword evidence="3" id="KW-0378">Hydrolase</keyword>
<reference evidence="2 4" key="2">
    <citation type="submission" date="2017-02" db="EMBL/GenBank/DDBJ databases">
        <title>Trade-off between light-utilization and light-protection in marine flavobacteria.</title>
        <authorList>
            <person name="Kumagai Y."/>
            <person name="Yoshizawa S."/>
            <person name="Kogure K."/>
            <person name="Iwasaki W."/>
        </authorList>
    </citation>
    <scope>NUCLEOTIDE SEQUENCE [LARGE SCALE GENOMIC DNA]</scope>
    <source>
        <strain evidence="2 4">KCTC 23670</strain>
    </source>
</reference>
<evidence type="ECO:0000313" key="3">
    <source>
        <dbReference type="EMBL" id="MDN3620522.1"/>
    </source>
</evidence>
<evidence type="ECO:0000259" key="1">
    <source>
        <dbReference type="Pfam" id="PF00149"/>
    </source>
</evidence>
<accession>A0AAJ1QZ80</accession>
<evidence type="ECO:0000313" key="4">
    <source>
        <dbReference type="Proteomes" id="UP000232721"/>
    </source>
</evidence>
<dbReference type="Gene3D" id="3.60.21.10">
    <property type="match status" value="1"/>
</dbReference>
<dbReference type="PANTHER" id="PTHR42850">
    <property type="entry name" value="METALLOPHOSPHOESTERASE"/>
    <property type="match status" value="1"/>
</dbReference>